<dbReference type="RefSeq" id="WP_213530496.1">
    <property type="nucleotide sequence ID" value="NZ_BOVJ01000159.1"/>
</dbReference>
<dbReference type="SUPFAM" id="SSF160387">
    <property type="entry name" value="NosL/MerB-like"/>
    <property type="match status" value="1"/>
</dbReference>
<dbReference type="InterPro" id="IPR008719">
    <property type="entry name" value="N2O_reductase_NosL"/>
</dbReference>
<evidence type="ECO:0000313" key="2">
    <source>
        <dbReference type="EMBL" id="GIQ65954.1"/>
    </source>
</evidence>
<proteinExistence type="predicted"/>
<name>A0ABQ4NCL0_9BACL</name>
<comment type="caution">
    <text evidence="2">The sequence shown here is derived from an EMBL/GenBank/DDBJ whole genome shotgun (WGS) entry which is preliminary data.</text>
</comment>
<evidence type="ECO:0008006" key="4">
    <source>
        <dbReference type="Google" id="ProtNLM"/>
    </source>
</evidence>
<dbReference type="PANTHER" id="PTHR41247">
    <property type="entry name" value="HTH-TYPE TRANSCRIPTIONAL REPRESSOR YCNK"/>
    <property type="match status" value="1"/>
</dbReference>
<protein>
    <recommendedName>
        <fullName evidence="4">Lipoprotein</fullName>
    </recommendedName>
</protein>
<dbReference type="PANTHER" id="PTHR41247:SF1">
    <property type="entry name" value="HTH-TYPE TRANSCRIPTIONAL REPRESSOR YCNK"/>
    <property type="match status" value="1"/>
</dbReference>
<dbReference type="Pfam" id="PF05573">
    <property type="entry name" value="NosL"/>
    <property type="match status" value="1"/>
</dbReference>
<gene>
    <name evidence="2" type="ORF">PACILC2_45220</name>
</gene>
<accession>A0ABQ4NCL0</accession>
<evidence type="ECO:0000256" key="1">
    <source>
        <dbReference type="SAM" id="MobiDB-lite"/>
    </source>
</evidence>
<sequence length="200" mass="22090">MRKKFGMLAVLIGVIVLLAACGGEKYEPQAINEETDVCVICKMAIKDDQFATQIVTKDGQSLKFDDIGCLNTWKTENGTDTIGAAFVRDYNSKQWIRYEKAYYAYDSSYKTPMAYGIVSFEKEADAKAYIDEQGKGKLMTADELANHSWEVNRDMMEGMGDHGHSHSEGGHGEGMSEHTPDQEEGHSSGNEQQKTGGHGS</sequence>
<organism evidence="2 3">
    <name type="scientific">Paenibacillus cisolokensis</name>
    <dbReference type="NCBI Taxonomy" id="1658519"/>
    <lineage>
        <taxon>Bacteria</taxon>
        <taxon>Bacillati</taxon>
        <taxon>Bacillota</taxon>
        <taxon>Bacilli</taxon>
        <taxon>Bacillales</taxon>
        <taxon>Paenibacillaceae</taxon>
        <taxon>Paenibacillus</taxon>
    </lineage>
</organism>
<feature type="compositionally biased region" description="Basic and acidic residues" evidence="1">
    <location>
        <begin position="155"/>
        <end position="186"/>
    </location>
</feature>
<reference evidence="2 3" key="1">
    <citation type="submission" date="2021-04" db="EMBL/GenBank/DDBJ databases">
        <title>Draft genome sequence of Paenibacillus cisolokensis, LC2-13A.</title>
        <authorList>
            <person name="Uke A."/>
            <person name="Chhe C."/>
            <person name="Baramee S."/>
            <person name="Kosugi A."/>
        </authorList>
    </citation>
    <scope>NUCLEOTIDE SEQUENCE [LARGE SCALE GENOMIC DNA]</scope>
    <source>
        <strain evidence="2 3">LC2-13A</strain>
    </source>
</reference>
<dbReference type="PROSITE" id="PS51257">
    <property type="entry name" value="PROKAR_LIPOPROTEIN"/>
    <property type="match status" value="1"/>
</dbReference>
<dbReference type="EMBL" id="BOVJ01000159">
    <property type="protein sequence ID" value="GIQ65954.1"/>
    <property type="molecule type" value="Genomic_DNA"/>
</dbReference>
<feature type="compositionally biased region" description="Polar residues" evidence="1">
    <location>
        <begin position="187"/>
        <end position="200"/>
    </location>
</feature>
<feature type="region of interest" description="Disordered" evidence="1">
    <location>
        <begin position="155"/>
        <end position="200"/>
    </location>
</feature>
<evidence type="ECO:0000313" key="3">
    <source>
        <dbReference type="Proteomes" id="UP000680304"/>
    </source>
</evidence>
<dbReference type="Proteomes" id="UP000680304">
    <property type="component" value="Unassembled WGS sequence"/>
</dbReference>
<keyword evidence="3" id="KW-1185">Reference proteome</keyword>